<dbReference type="PANTHER" id="PTHR47203">
    <property type="match status" value="1"/>
</dbReference>
<dbReference type="GO" id="GO:0004519">
    <property type="term" value="F:endonuclease activity"/>
    <property type="evidence" value="ECO:0007669"/>
    <property type="project" value="UniProtKB-KW"/>
</dbReference>
<dbReference type="InterPro" id="IPR023170">
    <property type="entry name" value="HhH_base_excis_C"/>
</dbReference>
<evidence type="ECO:0000259" key="10">
    <source>
        <dbReference type="SMART" id="SM00478"/>
    </source>
</evidence>
<keyword evidence="9" id="KW-0326">Glycosidase</keyword>
<accession>A0A1H9JDG9</accession>
<dbReference type="InterPro" id="IPR003651">
    <property type="entry name" value="Endonuclease3_FeS-loop_motif"/>
</dbReference>
<organism evidence="11 12">
    <name type="scientific">Neolewinella agarilytica</name>
    <dbReference type="NCBI Taxonomy" id="478744"/>
    <lineage>
        <taxon>Bacteria</taxon>
        <taxon>Pseudomonadati</taxon>
        <taxon>Bacteroidota</taxon>
        <taxon>Saprospiria</taxon>
        <taxon>Saprospirales</taxon>
        <taxon>Lewinellaceae</taxon>
        <taxon>Neolewinella</taxon>
    </lineage>
</organism>
<keyword evidence="11" id="KW-0540">Nuclease</keyword>
<dbReference type="STRING" id="478744.SAMN05444359_11717"/>
<evidence type="ECO:0000313" key="12">
    <source>
        <dbReference type="Proteomes" id="UP000199021"/>
    </source>
</evidence>
<evidence type="ECO:0000256" key="2">
    <source>
        <dbReference type="ARBA" id="ARBA00008343"/>
    </source>
</evidence>
<evidence type="ECO:0000256" key="3">
    <source>
        <dbReference type="ARBA" id="ARBA00022723"/>
    </source>
</evidence>
<dbReference type="GO" id="GO:0051539">
    <property type="term" value="F:4 iron, 4 sulfur cluster binding"/>
    <property type="evidence" value="ECO:0007669"/>
    <property type="project" value="InterPro"/>
</dbReference>
<proteinExistence type="inferred from homology"/>
<keyword evidence="6" id="KW-0408">Iron</keyword>
<evidence type="ECO:0000256" key="9">
    <source>
        <dbReference type="ARBA" id="ARBA00023295"/>
    </source>
</evidence>
<sequence>MPGPAPTQKLDYLLTRLISIYGRQGRYSSKPPLDQLMATILSQRTTYADERKAYTKLLDTYGDWQGVAAAPVSGIEECILSSRWPEVKAPRIKQILNSLIERYGEPTLDFLSDMETKAAQDYLMELPGVGFKSATFVLLFSLRKPVVPVDTHVHRVSIRYGLLPPGMTQAKAHTALLEILPNDADELLNFHKLLFKHGQRICTWSSPRCENCVVAERCDFARERGK</sequence>
<dbReference type="Proteomes" id="UP000199021">
    <property type="component" value="Unassembled WGS sequence"/>
</dbReference>
<protein>
    <submittedName>
        <fullName evidence="11">Endonuclease-3</fullName>
    </submittedName>
</protein>
<comment type="similarity">
    <text evidence="2">Belongs to the Nth/MutY family.</text>
</comment>
<dbReference type="SUPFAM" id="SSF48150">
    <property type="entry name" value="DNA-glycosylase"/>
    <property type="match status" value="1"/>
</dbReference>
<comment type="cofactor">
    <cofactor evidence="1">
        <name>[4Fe-4S] cluster</name>
        <dbReference type="ChEBI" id="CHEBI:49883"/>
    </cofactor>
</comment>
<name>A0A1H9JDG9_9BACT</name>
<keyword evidence="8" id="KW-0234">DNA repair</keyword>
<dbReference type="AlphaFoldDB" id="A0A1H9JDG9"/>
<dbReference type="GO" id="GO:0006284">
    <property type="term" value="P:base-excision repair"/>
    <property type="evidence" value="ECO:0007669"/>
    <property type="project" value="InterPro"/>
</dbReference>
<evidence type="ECO:0000256" key="5">
    <source>
        <dbReference type="ARBA" id="ARBA00022801"/>
    </source>
</evidence>
<evidence type="ECO:0000256" key="4">
    <source>
        <dbReference type="ARBA" id="ARBA00022763"/>
    </source>
</evidence>
<dbReference type="Gene3D" id="1.10.340.30">
    <property type="entry name" value="Hypothetical protein, domain 2"/>
    <property type="match status" value="1"/>
</dbReference>
<dbReference type="SMART" id="SM00525">
    <property type="entry name" value="FES"/>
    <property type="match status" value="1"/>
</dbReference>
<dbReference type="PIRSF" id="PIRSF001435">
    <property type="entry name" value="Nth"/>
    <property type="match status" value="1"/>
</dbReference>
<dbReference type="RefSeq" id="WP_090170008.1">
    <property type="nucleotide sequence ID" value="NZ_FOFB01000017.1"/>
</dbReference>
<dbReference type="Gene3D" id="1.10.1670.10">
    <property type="entry name" value="Helix-hairpin-Helix base-excision DNA repair enzymes (C-terminal)"/>
    <property type="match status" value="1"/>
</dbReference>
<feature type="domain" description="HhH-GPD" evidence="10">
    <location>
        <begin position="41"/>
        <end position="200"/>
    </location>
</feature>
<keyword evidence="4" id="KW-0227">DNA damage</keyword>
<dbReference type="Pfam" id="PF00730">
    <property type="entry name" value="HhH-GPD"/>
    <property type="match status" value="1"/>
</dbReference>
<dbReference type="SMART" id="SM00478">
    <property type="entry name" value="ENDO3c"/>
    <property type="match status" value="1"/>
</dbReference>
<gene>
    <name evidence="11" type="ORF">SAMN05444359_11717</name>
</gene>
<keyword evidence="3" id="KW-0479">Metal-binding</keyword>
<evidence type="ECO:0000256" key="7">
    <source>
        <dbReference type="ARBA" id="ARBA00023014"/>
    </source>
</evidence>
<dbReference type="GO" id="GO:0046872">
    <property type="term" value="F:metal ion binding"/>
    <property type="evidence" value="ECO:0007669"/>
    <property type="project" value="UniProtKB-KW"/>
</dbReference>
<reference evidence="12" key="1">
    <citation type="submission" date="2016-10" db="EMBL/GenBank/DDBJ databases">
        <authorList>
            <person name="Varghese N."/>
            <person name="Submissions S."/>
        </authorList>
    </citation>
    <scope>NUCLEOTIDE SEQUENCE [LARGE SCALE GENOMIC DNA]</scope>
    <source>
        <strain evidence="12">DSM 24740</strain>
    </source>
</reference>
<keyword evidence="11" id="KW-0255">Endonuclease</keyword>
<evidence type="ECO:0000256" key="6">
    <source>
        <dbReference type="ARBA" id="ARBA00023004"/>
    </source>
</evidence>
<keyword evidence="5" id="KW-0378">Hydrolase</keyword>
<dbReference type="PROSITE" id="PS00764">
    <property type="entry name" value="ENDONUCLEASE_III_1"/>
    <property type="match status" value="1"/>
</dbReference>
<dbReference type="PANTHER" id="PTHR47203:SF1">
    <property type="entry name" value="HYPOTHETICAL BASE EXCISION DNA REPAIR PROTEIN (EUROFUNG)"/>
    <property type="match status" value="1"/>
</dbReference>
<dbReference type="InterPro" id="IPR011257">
    <property type="entry name" value="DNA_glycosylase"/>
</dbReference>
<dbReference type="EMBL" id="FOFB01000017">
    <property type="protein sequence ID" value="SEQ84890.1"/>
    <property type="molecule type" value="Genomic_DNA"/>
</dbReference>
<dbReference type="GO" id="GO:0140097">
    <property type="term" value="F:catalytic activity, acting on DNA"/>
    <property type="evidence" value="ECO:0007669"/>
    <property type="project" value="UniProtKB-ARBA"/>
</dbReference>
<keyword evidence="12" id="KW-1185">Reference proteome</keyword>
<dbReference type="InParanoid" id="A0A1H9JDG9"/>
<dbReference type="InterPro" id="IPR003265">
    <property type="entry name" value="HhH-GPD_domain"/>
</dbReference>
<evidence type="ECO:0000256" key="1">
    <source>
        <dbReference type="ARBA" id="ARBA00001966"/>
    </source>
</evidence>
<dbReference type="OrthoDB" id="9800977at2"/>
<evidence type="ECO:0000313" key="11">
    <source>
        <dbReference type="EMBL" id="SEQ84890.1"/>
    </source>
</evidence>
<dbReference type="CDD" id="cd00056">
    <property type="entry name" value="ENDO3c"/>
    <property type="match status" value="1"/>
</dbReference>
<dbReference type="GO" id="GO:0016798">
    <property type="term" value="F:hydrolase activity, acting on glycosyl bonds"/>
    <property type="evidence" value="ECO:0007669"/>
    <property type="project" value="UniProtKB-KW"/>
</dbReference>
<keyword evidence="7" id="KW-0411">Iron-sulfur</keyword>
<dbReference type="InterPro" id="IPR004035">
    <property type="entry name" value="Endouclease-III_FeS-bd_BS"/>
</dbReference>
<evidence type="ECO:0000256" key="8">
    <source>
        <dbReference type="ARBA" id="ARBA00023204"/>
    </source>
</evidence>